<evidence type="ECO:0000313" key="2">
    <source>
        <dbReference type="EMBL" id="KAA5805351.1"/>
    </source>
</evidence>
<organism evidence="2 3">
    <name type="scientific">Alkalicaulis satelles</name>
    <dbReference type="NCBI Taxonomy" id="2609175"/>
    <lineage>
        <taxon>Bacteria</taxon>
        <taxon>Pseudomonadati</taxon>
        <taxon>Pseudomonadota</taxon>
        <taxon>Alphaproteobacteria</taxon>
        <taxon>Maricaulales</taxon>
        <taxon>Maricaulaceae</taxon>
        <taxon>Alkalicaulis</taxon>
    </lineage>
</organism>
<comment type="caution">
    <text evidence="2">The sequence shown here is derived from an EMBL/GenBank/DDBJ whole genome shotgun (WGS) entry which is preliminary data.</text>
</comment>
<proteinExistence type="predicted"/>
<dbReference type="Gene3D" id="3.40.50.1820">
    <property type="entry name" value="alpha/beta hydrolase"/>
    <property type="match status" value="1"/>
</dbReference>
<keyword evidence="3" id="KW-1185">Reference proteome</keyword>
<gene>
    <name evidence="2" type="ORF">F1654_05065</name>
</gene>
<sequence length="281" mass="29717">MKMLAANLAAWLAPGRFRAEAGRRFVTPRARRQSDTGRAFLNTLQAEDFAGPGGRQRAWTGGQGPLVMFQHGWEADSADLATLAEAVMARGCSVCLIDGPAHGQSEGRQATLLDFAAGIAAAARAFGEPDAVAAHSMGFPATVIAMDRHGLSPRRVAGLAGPDALTANVSFQGRRMGMSQTAIKRLLDAVSWRLGEPADGLSVLHSAPRLRAEALIVHGREDVISPPEAGMRIAAAWPGAQLELMDAMGHRAVLRHPDVVERVSAFLAPDAQPMAPRLQAS</sequence>
<name>A0A5M6ZSP9_9PROT</name>
<dbReference type="AlphaFoldDB" id="A0A5M6ZSP9"/>
<dbReference type="RefSeq" id="WP_150022383.1">
    <property type="nucleotide sequence ID" value="NZ_VWOJ01000001.1"/>
</dbReference>
<dbReference type="GO" id="GO:0016787">
    <property type="term" value="F:hydrolase activity"/>
    <property type="evidence" value="ECO:0007669"/>
    <property type="project" value="UniProtKB-KW"/>
</dbReference>
<dbReference type="EMBL" id="VWOJ01000001">
    <property type="protein sequence ID" value="KAA5805351.1"/>
    <property type="molecule type" value="Genomic_DNA"/>
</dbReference>
<dbReference type="InterPro" id="IPR029058">
    <property type="entry name" value="AB_hydrolase_fold"/>
</dbReference>
<dbReference type="Pfam" id="PF12697">
    <property type="entry name" value="Abhydrolase_6"/>
    <property type="match status" value="1"/>
</dbReference>
<protein>
    <submittedName>
        <fullName evidence="2">Alpha/beta hydrolase</fullName>
    </submittedName>
</protein>
<dbReference type="Proteomes" id="UP000325122">
    <property type="component" value="Unassembled WGS sequence"/>
</dbReference>
<evidence type="ECO:0000259" key="1">
    <source>
        <dbReference type="Pfam" id="PF12697"/>
    </source>
</evidence>
<feature type="domain" description="AB hydrolase-1" evidence="1">
    <location>
        <begin position="71"/>
        <end position="262"/>
    </location>
</feature>
<evidence type="ECO:0000313" key="3">
    <source>
        <dbReference type="Proteomes" id="UP000325122"/>
    </source>
</evidence>
<reference evidence="2 3" key="1">
    <citation type="submission" date="2019-09" db="EMBL/GenBank/DDBJ databases">
        <authorList>
            <person name="Kevbrin V."/>
            <person name="Grouzdev D.S."/>
        </authorList>
    </citation>
    <scope>NUCLEOTIDE SEQUENCE [LARGE SCALE GENOMIC DNA]</scope>
    <source>
        <strain evidence="2 3">G-192</strain>
    </source>
</reference>
<dbReference type="SUPFAM" id="SSF53474">
    <property type="entry name" value="alpha/beta-Hydrolases"/>
    <property type="match status" value="1"/>
</dbReference>
<keyword evidence="2" id="KW-0378">Hydrolase</keyword>
<accession>A0A5M6ZSP9</accession>
<dbReference type="InterPro" id="IPR000073">
    <property type="entry name" value="AB_hydrolase_1"/>
</dbReference>